<gene>
    <name evidence="2" type="ORF">Tco_1020373</name>
</gene>
<keyword evidence="3" id="KW-1185">Reference proteome</keyword>
<dbReference type="InterPro" id="IPR043502">
    <property type="entry name" value="DNA/RNA_pol_sf"/>
</dbReference>
<comment type="caution">
    <text evidence="2">The sequence shown here is derived from an EMBL/GenBank/DDBJ whole genome shotgun (WGS) entry which is preliminary data.</text>
</comment>
<dbReference type="EMBL" id="BQNB010017938">
    <property type="protein sequence ID" value="GJT68893.1"/>
    <property type="molecule type" value="Genomic_DNA"/>
</dbReference>
<name>A0ABQ5FZY3_9ASTR</name>
<organism evidence="2 3">
    <name type="scientific">Tanacetum coccineum</name>
    <dbReference type="NCBI Taxonomy" id="301880"/>
    <lineage>
        <taxon>Eukaryota</taxon>
        <taxon>Viridiplantae</taxon>
        <taxon>Streptophyta</taxon>
        <taxon>Embryophyta</taxon>
        <taxon>Tracheophyta</taxon>
        <taxon>Spermatophyta</taxon>
        <taxon>Magnoliopsida</taxon>
        <taxon>eudicotyledons</taxon>
        <taxon>Gunneridae</taxon>
        <taxon>Pentapetalae</taxon>
        <taxon>asterids</taxon>
        <taxon>campanulids</taxon>
        <taxon>Asterales</taxon>
        <taxon>Asteraceae</taxon>
        <taxon>Asteroideae</taxon>
        <taxon>Anthemideae</taxon>
        <taxon>Anthemidinae</taxon>
        <taxon>Tanacetum</taxon>
    </lineage>
</organism>
<evidence type="ECO:0000313" key="2">
    <source>
        <dbReference type="EMBL" id="GJT68893.1"/>
    </source>
</evidence>
<dbReference type="SUPFAM" id="SSF56672">
    <property type="entry name" value="DNA/RNA polymerases"/>
    <property type="match status" value="1"/>
</dbReference>
<feature type="domain" description="Reverse transcriptase Ty1/copia-type" evidence="1">
    <location>
        <begin position="104"/>
        <end position="273"/>
    </location>
</feature>
<sequence>MHTFQQPQTYIRRWTKDHLLVTIISNPSKPVSTRRQLATDAMWGYFHAFLTKVKPKNYKEAMKESSWIEGMQKEIHEFEQFEVWELVPKPSKVMIINLKWIFKNMTVFQMDVKTKFLNGILKEEVYMIQPKGFVDQDHPNHVFILKKALYGLKQAPRAWYDLLSKFILSKNFAKGVFDLTLFTHKEGNDLILVQIYVDDIIFATINLIFCDQFSNEMIECFKMSMMGKISFFLGLQISQNPIGIFINQSKYALEMLKKYGLERSDVVDTPIVKRSKLDEDPQGNPFYVTHYQSMAGSLISRFTATQKLALPGLATPCNTPGQSTLQFVAIS</sequence>
<proteinExistence type="predicted"/>
<accession>A0ABQ5FZY3</accession>
<evidence type="ECO:0000313" key="3">
    <source>
        <dbReference type="Proteomes" id="UP001151760"/>
    </source>
</evidence>
<dbReference type="Pfam" id="PF07727">
    <property type="entry name" value="RVT_2"/>
    <property type="match status" value="1"/>
</dbReference>
<evidence type="ECO:0000259" key="1">
    <source>
        <dbReference type="Pfam" id="PF07727"/>
    </source>
</evidence>
<reference evidence="2" key="1">
    <citation type="journal article" date="2022" name="Int. J. Mol. Sci.">
        <title>Draft Genome of Tanacetum Coccineum: Genomic Comparison of Closely Related Tanacetum-Family Plants.</title>
        <authorList>
            <person name="Yamashiro T."/>
            <person name="Shiraishi A."/>
            <person name="Nakayama K."/>
            <person name="Satake H."/>
        </authorList>
    </citation>
    <scope>NUCLEOTIDE SEQUENCE</scope>
</reference>
<reference evidence="2" key="2">
    <citation type="submission" date="2022-01" db="EMBL/GenBank/DDBJ databases">
        <authorList>
            <person name="Yamashiro T."/>
            <person name="Shiraishi A."/>
            <person name="Satake H."/>
            <person name="Nakayama K."/>
        </authorList>
    </citation>
    <scope>NUCLEOTIDE SEQUENCE</scope>
</reference>
<dbReference type="InterPro" id="IPR013103">
    <property type="entry name" value="RVT_2"/>
</dbReference>
<dbReference type="Proteomes" id="UP001151760">
    <property type="component" value="Unassembled WGS sequence"/>
</dbReference>
<protein>
    <submittedName>
        <fullName evidence="2">Retrovirus-related pol polyprotein from transposon TNT 1-94</fullName>
    </submittedName>
</protein>